<evidence type="ECO:0000313" key="1">
    <source>
        <dbReference type="EMBL" id="MDN3706071.1"/>
    </source>
</evidence>
<dbReference type="EMBL" id="JAUFQU010000001">
    <property type="protein sequence ID" value="MDN3706071.1"/>
    <property type="molecule type" value="Genomic_DNA"/>
</dbReference>
<dbReference type="RefSeq" id="WP_290362208.1">
    <property type="nucleotide sequence ID" value="NZ_JAUFQU010000001.1"/>
</dbReference>
<dbReference type="Gene3D" id="3.10.50.40">
    <property type="match status" value="1"/>
</dbReference>
<proteinExistence type="predicted"/>
<evidence type="ECO:0000313" key="2">
    <source>
        <dbReference type="Proteomes" id="UP001242368"/>
    </source>
</evidence>
<accession>A0ABT8CQP4</accession>
<reference evidence="2" key="1">
    <citation type="journal article" date="2019" name="Int. J. Syst. Evol. Microbiol.">
        <title>The Global Catalogue of Microorganisms (GCM) 10K type strain sequencing project: providing services to taxonomists for standard genome sequencing and annotation.</title>
        <authorList>
            <consortium name="The Broad Institute Genomics Platform"/>
            <consortium name="The Broad Institute Genome Sequencing Center for Infectious Disease"/>
            <person name="Wu L."/>
            <person name="Ma J."/>
        </authorList>
    </citation>
    <scope>NUCLEOTIDE SEQUENCE [LARGE SCALE GENOMIC DNA]</scope>
    <source>
        <strain evidence="2">CECT 7184</strain>
    </source>
</reference>
<dbReference type="InterPro" id="IPR028974">
    <property type="entry name" value="TSP_type-3_rpt"/>
</dbReference>
<dbReference type="InterPro" id="IPR046357">
    <property type="entry name" value="PPIase_dom_sf"/>
</dbReference>
<dbReference type="Proteomes" id="UP001242368">
    <property type="component" value="Unassembled WGS sequence"/>
</dbReference>
<comment type="caution">
    <text evidence="1">The sequence shown here is derived from an EMBL/GenBank/DDBJ whole genome shotgun (WGS) entry which is preliminary data.</text>
</comment>
<organism evidence="1 2">
    <name type="scientific">Paenimyroides ceti</name>
    <dbReference type="NCBI Taxonomy" id="395087"/>
    <lineage>
        <taxon>Bacteria</taxon>
        <taxon>Pseudomonadati</taxon>
        <taxon>Bacteroidota</taxon>
        <taxon>Flavobacteriia</taxon>
        <taxon>Flavobacteriales</taxon>
        <taxon>Flavobacteriaceae</taxon>
        <taxon>Paenimyroides</taxon>
    </lineage>
</organism>
<protein>
    <recommendedName>
        <fullName evidence="3">Peptidylprolyl isomerase</fullName>
    </recommendedName>
</protein>
<dbReference type="SUPFAM" id="SSF103647">
    <property type="entry name" value="TSP type-3 repeat"/>
    <property type="match status" value="1"/>
</dbReference>
<keyword evidence="2" id="KW-1185">Reference proteome</keyword>
<evidence type="ECO:0008006" key="3">
    <source>
        <dbReference type="Google" id="ProtNLM"/>
    </source>
</evidence>
<sequence>MNRILKTFVLAGFALVAANCKKNDDGAIQVRDRQEVYDDDKSKIETFLKTKALSFDENGNLSFEDISEGNSGSIWNQQEYPLQSVELKNDAYTSQTVTGRIKDDVTYKVYYVIINEGGGEHAKTIDDVYTKYTGFLLDGVTKFDQNDYGFWSSYPQTRYASNVELISGYRQILQQIKTASDIYENPDGTYGFNNAGRLIVFIPSGLGYFNTATGAVGGYTPIIFDISLIMKKEVDHDNDGILSKYEDINGNGNFWDDDTDGDGKPDFLDLDDDADGKTTREEITYETVDESGNVIKKLYEFDQIPNCPGGTVKKHLDKACY</sequence>
<gene>
    <name evidence="1" type="ORF">QW060_02910</name>
</gene>
<name>A0ABT8CQP4_9FLAO</name>
<dbReference type="SUPFAM" id="SSF54534">
    <property type="entry name" value="FKBP-like"/>
    <property type="match status" value="1"/>
</dbReference>